<dbReference type="AlphaFoldDB" id="I3EF63"/>
<protein>
    <submittedName>
        <fullName evidence="2">Uncharacterized protein</fullName>
    </submittedName>
</protein>
<dbReference type="EMBL" id="GL870880">
    <property type="protein sequence ID" value="EIJ87860.1"/>
    <property type="molecule type" value="Genomic_DNA"/>
</dbReference>
<feature type="transmembrane region" description="Helical" evidence="1">
    <location>
        <begin position="648"/>
        <end position="669"/>
    </location>
</feature>
<feature type="transmembrane region" description="Helical" evidence="1">
    <location>
        <begin position="676"/>
        <end position="696"/>
    </location>
</feature>
<dbReference type="OrthoDB" id="272139at2759"/>
<feature type="transmembrane region" description="Helical" evidence="1">
    <location>
        <begin position="578"/>
        <end position="599"/>
    </location>
</feature>
<feature type="transmembrane region" description="Helical" evidence="1">
    <location>
        <begin position="464"/>
        <end position="485"/>
    </location>
</feature>
<feature type="transmembrane region" description="Helical" evidence="1">
    <location>
        <begin position="430"/>
        <end position="452"/>
    </location>
</feature>
<dbReference type="Pfam" id="PF01663">
    <property type="entry name" value="Phosphodiest"/>
    <property type="match status" value="1"/>
</dbReference>
<name>I3EF63_NEMP3</name>
<dbReference type="InParanoid" id="I3EF63"/>
<feature type="transmembrane region" description="Helical" evidence="1">
    <location>
        <begin position="6"/>
        <end position="28"/>
    </location>
</feature>
<evidence type="ECO:0000256" key="1">
    <source>
        <dbReference type="SAM" id="Phobius"/>
    </source>
</evidence>
<feature type="transmembrane region" description="Helical" evidence="1">
    <location>
        <begin position="611"/>
        <end position="628"/>
    </location>
</feature>
<dbReference type="PANTHER" id="PTHR23071">
    <property type="entry name" value="PHOSPHATIDYLINOSITOL GLYCAN"/>
    <property type="match status" value="1"/>
</dbReference>
<dbReference type="OMA" id="TWTYLFP"/>
<dbReference type="HOGENOM" id="CLU_022999_0_0_1"/>
<proteinExistence type="predicted"/>
<dbReference type="Gene3D" id="3.40.720.10">
    <property type="entry name" value="Alkaline Phosphatase, subunit A"/>
    <property type="match status" value="1"/>
</dbReference>
<keyword evidence="1" id="KW-1133">Transmembrane helix</keyword>
<accession>I3EF63</accession>
<keyword evidence="3" id="KW-1185">Reference proteome</keyword>
<feature type="transmembrane region" description="Helical" evidence="1">
    <location>
        <begin position="509"/>
        <end position="528"/>
    </location>
</feature>
<keyword evidence="1" id="KW-0472">Membrane</keyword>
<dbReference type="STRING" id="935791.I3EF63"/>
<dbReference type="GO" id="GO:0051377">
    <property type="term" value="F:mannose-ethanolamine phosphotransferase activity"/>
    <property type="evidence" value="ECO:0007669"/>
    <property type="project" value="TreeGrafter"/>
</dbReference>
<dbReference type="InterPro" id="IPR039524">
    <property type="entry name" value="PIGO/GPI13"/>
</dbReference>
<dbReference type="FunCoup" id="I3EF63">
    <property type="interactions" value="39"/>
</dbReference>
<evidence type="ECO:0000313" key="2">
    <source>
        <dbReference type="EMBL" id="EIJ87860.1"/>
    </source>
</evidence>
<dbReference type="Proteomes" id="UP000002872">
    <property type="component" value="Unassembled WGS sequence"/>
</dbReference>
<dbReference type="GO" id="GO:0005789">
    <property type="term" value="C:endoplasmic reticulum membrane"/>
    <property type="evidence" value="ECO:0007669"/>
    <property type="project" value="TreeGrafter"/>
</dbReference>
<dbReference type="InterPro" id="IPR002591">
    <property type="entry name" value="Phosphodiest/P_Trfase"/>
</dbReference>
<gene>
    <name evidence="2" type="ORF">NEQG_01932</name>
</gene>
<dbReference type="SUPFAM" id="SSF53649">
    <property type="entry name" value="Alkaline phosphatase-like"/>
    <property type="match status" value="1"/>
</dbReference>
<dbReference type="VEuPathDB" id="MicrosporidiaDB:NEQG_01932"/>
<organism evidence="2 3">
    <name type="scientific">Nematocida parisii (strain ERTm3)</name>
    <name type="common">Nematode killer fungus</name>
    <dbReference type="NCBI Taxonomy" id="935791"/>
    <lineage>
        <taxon>Eukaryota</taxon>
        <taxon>Fungi</taxon>
        <taxon>Fungi incertae sedis</taxon>
        <taxon>Microsporidia</taxon>
        <taxon>Nematocida</taxon>
    </lineage>
</organism>
<feature type="transmembrane region" description="Helical" evidence="1">
    <location>
        <begin position="716"/>
        <end position="735"/>
    </location>
</feature>
<evidence type="ECO:0000313" key="3">
    <source>
        <dbReference type="Proteomes" id="UP000002872"/>
    </source>
</evidence>
<sequence length="760" mass="85981">MHQCTKALYNIIGPIAVLVISTLGLVIYSKSLFMERSPIPESNEKKAPAIYKKGVILVMDGVRADAIHEVKEDKKTLYHDNFSVLERIPKKDVFKAVSMADLPTGTAMRILSTFSGIPTTLLSAQRSFHKQSSGVDNFIRQLQMNDRSFLFYGDETWTYLFPEIKKNIGEIYHPYGLIPFSEEERLIKQALEAHESKDYVIIHLISPDSYGHVYGTNSIQVKTALQMIDQFIHQLYSNMTDESFIAVLSDHGVNNDGSHGGTSLPEKAASFLFIAKDIAPEITTEQKVDKRQITQESNTHKKYKDELGELNIIEPVNIISQNDILPTLCAFMGLAVPYNSSGRLIPIIPEEREDIYFLELERQKTTLSHFYGTEYLKLTPKLSGSLLNEHFGDEIHKIFHKSSIFGMAVGVLFLLAGIMIQLALVQLRVFKLSFALSVFSIFMVAHSVHSVIHEDVISLIMCMVLCYPFYSILSLIVLPVVSFVAGEFPLHSVDRVVYIRWIKKLPSRYHIPSIEKTLLFFSFAFFLAHWMRIPAKKYDLRSTGVVLFAVSQFFSLGVPHMSRSFSLFFSPQTLPMLLYTPLSALSFLYLFCPIVKNCVDTPMHSTQKGAFLFFLIKLMFFITGHNHALSSINWEAAFLFSRKSIPGVSAVFVGADLLLPFIYIAYTLGISHLETLAIIVLLQGICAVIGWVVNFWFLGQSLMWFIFTGRTVFESFFFIAFLTAQLGLYVVALLPDKTVAFSKEMNAWNPLKIKGKNHGE</sequence>
<feature type="transmembrane region" description="Helical" evidence="1">
    <location>
        <begin position="404"/>
        <end position="424"/>
    </location>
</feature>
<dbReference type="InterPro" id="IPR017850">
    <property type="entry name" value="Alkaline_phosphatase_core_sf"/>
</dbReference>
<dbReference type="GO" id="GO:0006506">
    <property type="term" value="P:GPI anchor biosynthetic process"/>
    <property type="evidence" value="ECO:0007669"/>
    <property type="project" value="InterPro"/>
</dbReference>
<dbReference type="PANTHER" id="PTHR23071:SF1">
    <property type="entry name" value="GPI ETHANOLAMINE PHOSPHATE TRANSFERASE 3"/>
    <property type="match status" value="1"/>
</dbReference>
<keyword evidence="1" id="KW-0812">Transmembrane</keyword>
<reference evidence="2" key="1">
    <citation type="submission" date="2011-01" db="EMBL/GenBank/DDBJ databases">
        <title>The Genome Sequence of Nematocida parisii strain ERTm3.</title>
        <authorList>
            <consortium name="The Broad Institute Genome Sequencing Platform"/>
            <consortium name="The Broad Institute Genome Sequencing Center for Infectious Disease"/>
            <person name="Cuomo C."/>
            <person name="Troemel E."/>
            <person name="Young S.K."/>
            <person name="Zeng Q."/>
            <person name="Gargeya S."/>
            <person name="Fitzgerald M."/>
            <person name="Haas B."/>
            <person name="Abouelleil A."/>
            <person name="Alvarado L."/>
            <person name="Arachchi H.M."/>
            <person name="Berlin A."/>
            <person name="Chapman S.B."/>
            <person name="Gearin G."/>
            <person name="Goldberg J."/>
            <person name="Griggs A."/>
            <person name="Gujja S."/>
            <person name="Hansen M."/>
            <person name="Heiman D."/>
            <person name="Howarth C."/>
            <person name="Larimer J."/>
            <person name="Lui A."/>
            <person name="MacDonald P.J.P."/>
            <person name="McCowen C."/>
            <person name="Montmayeur A."/>
            <person name="Murphy C."/>
            <person name="Neiman D."/>
            <person name="Pearson M."/>
            <person name="Priest M."/>
            <person name="Roberts A."/>
            <person name="Saif S."/>
            <person name="Shea T."/>
            <person name="Sisk P."/>
            <person name="Stolte C."/>
            <person name="Sykes S."/>
            <person name="Wortman J."/>
            <person name="Nusbaum C."/>
            <person name="Birren B."/>
        </authorList>
    </citation>
    <scope>NUCLEOTIDE SEQUENCE</scope>
    <source>
        <strain evidence="2">ERTm3</strain>
    </source>
</reference>